<dbReference type="Proteomes" id="UP000318864">
    <property type="component" value="Unassembled WGS sequence"/>
</dbReference>
<comment type="caution">
    <text evidence="3">The sequence shown here is derived from an EMBL/GenBank/DDBJ whole genome shotgun (WGS) entry which is preliminary data.</text>
</comment>
<evidence type="ECO:0008006" key="5">
    <source>
        <dbReference type="Google" id="ProtNLM"/>
    </source>
</evidence>
<feature type="transmembrane region" description="Helical" evidence="2">
    <location>
        <begin position="441"/>
        <end position="463"/>
    </location>
</feature>
<accession>A0A4S3TVH3</accession>
<evidence type="ECO:0000313" key="4">
    <source>
        <dbReference type="Proteomes" id="UP000318864"/>
    </source>
</evidence>
<dbReference type="OrthoDB" id="103676at2157"/>
<feature type="compositionally biased region" description="Basic and acidic residues" evidence="1">
    <location>
        <begin position="417"/>
        <end position="429"/>
    </location>
</feature>
<gene>
    <name evidence="3" type="ORF">D8Y22_00725</name>
</gene>
<name>A0A4S3TVH3_9EURY</name>
<dbReference type="RefSeq" id="WP_141462644.1">
    <property type="nucleotide sequence ID" value="NZ_RBZW01000003.1"/>
</dbReference>
<protein>
    <recommendedName>
        <fullName evidence="5">PGF-pre-PGF domain-containing protein</fullName>
    </recommendedName>
</protein>
<sequence>MRTVLLVAVLVVGAVAGGTSHGVAAQSSPPPDAVDSYVVEQGDICQPIEALETDGTVGSLYDYRNHETHPDSDDNLYSSYGTQHLQADDTSILMLHEGTDGTSLVVVHDRLEGQTAGGMVSFDVVGVPPEADWVVRDDAYEGETNMAEWYGGEGWLGASWIWADGRTDGGAINGGLSEEFALTIHPGFNEHSAFHDNPDLHDPDWHDDGRIERWEVLSGDIEDPERTTLSLAEPVTIRTGTCDGPAVTYDRTADGISATIDRFDDAAGNGANDSNSSPHSSDAVQFERLELADVGPAEPIRADIDPVDDLPALPDDRDALSSLAVDGAHGASGTLSFSVDAVELEDATGKESLEADDFVLYEADGDGWAEVSLEVYTAEDGTLRFDATVASVERLAVALAEPPDPPAQNATTSSEPATERDTETTHSETDGSQQSVDADVLSIPAIAVVGVAVTVLCGLLWLYSSRHLE</sequence>
<keyword evidence="2" id="KW-0812">Transmembrane</keyword>
<evidence type="ECO:0000313" key="3">
    <source>
        <dbReference type="EMBL" id="THE66688.1"/>
    </source>
</evidence>
<keyword evidence="2" id="KW-1133">Transmembrane helix</keyword>
<dbReference type="EMBL" id="RBZW01000003">
    <property type="protein sequence ID" value="THE66688.1"/>
    <property type="molecule type" value="Genomic_DNA"/>
</dbReference>
<evidence type="ECO:0000256" key="1">
    <source>
        <dbReference type="SAM" id="MobiDB-lite"/>
    </source>
</evidence>
<evidence type="ECO:0000256" key="2">
    <source>
        <dbReference type="SAM" id="Phobius"/>
    </source>
</evidence>
<proteinExistence type="predicted"/>
<reference evidence="3 4" key="1">
    <citation type="submission" date="2018-10" db="EMBL/GenBank/DDBJ databases">
        <title>Natronolimnobius sp. XQ-INN 246 isolated from Inner Mongolia Autonomous Region of China.</title>
        <authorList>
            <person name="Xue Q."/>
        </authorList>
    </citation>
    <scope>NUCLEOTIDE SEQUENCE [LARGE SCALE GENOMIC DNA]</scope>
    <source>
        <strain evidence="3 4">XQ-INN 246</strain>
    </source>
</reference>
<feature type="region of interest" description="Disordered" evidence="1">
    <location>
        <begin position="400"/>
        <end position="435"/>
    </location>
</feature>
<dbReference type="AlphaFoldDB" id="A0A4S3TVH3"/>
<organism evidence="3 4">
    <name type="scientific">Salinadaptatus halalkaliphilus</name>
    <dbReference type="NCBI Taxonomy" id="2419781"/>
    <lineage>
        <taxon>Archaea</taxon>
        <taxon>Methanobacteriati</taxon>
        <taxon>Methanobacteriota</taxon>
        <taxon>Stenosarchaea group</taxon>
        <taxon>Halobacteria</taxon>
        <taxon>Halobacteriales</taxon>
        <taxon>Natrialbaceae</taxon>
        <taxon>Salinadaptatus</taxon>
    </lineage>
</organism>
<keyword evidence="4" id="KW-1185">Reference proteome</keyword>
<keyword evidence="2" id="KW-0472">Membrane</keyword>